<keyword evidence="2" id="KW-0472">Membrane</keyword>
<proteinExistence type="predicted"/>
<reference evidence="3 4" key="1">
    <citation type="submission" date="2018-06" db="EMBL/GenBank/DDBJ databases">
        <title>Draft Whole-Genome Sequence of the purple photosynthetic bacterium Rhodospeudomonas palustris XCP.</title>
        <authorList>
            <person name="Rayyan A."/>
            <person name="Meyer T.E."/>
            <person name="Kyndt J.A."/>
        </authorList>
    </citation>
    <scope>NUCLEOTIDE SEQUENCE [LARGE SCALE GENOMIC DNA]</scope>
    <source>
        <strain evidence="3 4">XCP</strain>
    </source>
</reference>
<keyword evidence="2" id="KW-0812">Transmembrane</keyword>
<feature type="transmembrane region" description="Helical" evidence="2">
    <location>
        <begin position="12"/>
        <end position="34"/>
    </location>
</feature>
<keyword evidence="2" id="KW-1133">Transmembrane helix</keyword>
<protein>
    <submittedName>
        <fullName evidence="3">Uncharacterized protein</fullName>
    </submittedName>
</protein>
<comment type="caution">
    <text evidence="3">The sequence shown here is derived from an EMBL/GenBank/DDBJ whole genome shotgun (WGS) entry which is preliminary data.</text>
</comment>
<evidence type="ECO:0000256" key="1">
    <source>
        <dbReference type="SAM" id="MobiDB-lite"/>
    </source>
</evidence>
<organism evidence="3 4">
    <name type="scientific">Rhodopseudomonas palustris</name>
    <dbReference type="NCBI Taxonomy" id="1076"/>
    <lineage>
        <taxon>Bacteria</taxon>
        <taxon>Pseudomonadati</taxon>
        <taxon>Pseudomonadota</taxon>
        <taxon>Alphaproteobacteria</taxon>
        <taxon>Hyphomicrobiales</taxon>
        <taxon>Nitrobacteraceae</taxon>
        <taxon>Rhodopseudomonas</taxon>
    </lineage>
</organism>
<feature type="compositionally biased region" description="Low complexity" evidence="1">
    <location>
        <begin position="337"/>
        <end position="354"/>
    </location>
</feature>
<dbReference type="AlphaFoldDB" id="A0A323U9Y9"/>
<sequence>MLRKAFMRVFSAHPVETIAACTGLFMIALGVALGTQSGWIWFWGQISAICGASLATLAVVWTLRQRATEARMAANLNVLARQLETSISQIHKSVKGGRDESIPAAVYLAQIEQCIDNLIGVTHEIGEITGRQLPFDVIEMLTARDTLQIEARITDGRTPERKLVTETENCPACKKQVEFQVGSLPGDSAKPTCPHCGQRFHAHRSTSGNIFLRMPGASQFTRAVSVNCPVCASKIPANIDQGKQHSETRYCFSCGAKVSIDPLGQQCTLLSKQDRLPGHLNGAGTLVCGKCNDPVITLTSNSAGTYGICRKDDGLVFAAAGTPPHPARAPAPPAASPHPAGSPSTSAPSTSSPSPSAPAPSPQAAKPQGDAMARSDAAE</sequence>
<dbReference type="EMBL" id="QKQS01000042">
    <property type="protein sequence ID" value="PZA09023.1"/>
    <property type="molecule type" value="Genomic_DNA"/>
</dbReference>
<name>A0A323U9Y9_RHOPL</name>
<evidence type="ECO:0000313" key="4">
    <source>
        <dbReference type="Proteomes" id="UP000248134"/>
    </source>
</evidence>
<feature type="transmembrane region" description="Helical" evidence="2">
    <location>
        <begin position="40"/>
        <end position="63"/>
    </location>
</feature>
<dbReference type="Proteomes" id="UP000248134">
    <property type="component" value="Unassembled WGS sequence"/>
</dbReference>
<gene>
    <name evidence="3" type="ORF">DNX69_25360</name>
</gene>
<evidence type="ECO:0000256" key="2">
    <source>
        <dbReference type="SAM" id="Phobius"/>
    </source>
</evidence>
<accession>A0A323U9Y9</accession>
<evidence type="ECO:0000313" key="3">
    <source>
        <dbReference type="EMBL" id="PZA09023.1"/>
    </source>
</evidence>
<feature type="compositionally biased region" description="Pro residues" evidence="1">
    <location>
        <begin position="323"/>
        <end position="336"/>
    </location>
</feature>
<dbReference type="RefSeq" id="WP_110788790.1">
    <property type="nucleotide sequence ID" value="NZ_QKQS01000042.1"/>
</dbReference>
<feature type="region of interest" description="Disordered" evidence="1">
    <location>
        <begin position="320"/>
        <end position="379"/>
    </location>
</feature>
<dbReference type="OrthoDB" id="8135687at2"/>